<dbReference type="Gene3D" id="3.40.50.1820">
    <property type="entry name" value="alpha/beta hydrolase"/>
    <property type="match status" value="1"/>
</dbReference>
<evidence type="ECO:0000256" key="1">
    <source>
        <dbReference type="SAM" id="SignalP"/>
    </source>
</evidence>
<feature type="chain" id="PRO_5006052720" description="AB hydrolase-1 domain-containing protein" evidence="1">
    <location>
        <begin position="23"/>
        <end position="341"/>
    </location>
</feature>
<dbReference type="InterPro" id="IPR050471">
    <property type="entry name" value="AB_hydrolase"/>
</dbReference>
<dbReference type="OrthoDB" id="9804723at2"/>
<dbReference type="Proteomes" id="UP000056905">
    <property type="component" value="Chromosome"/>
</dbReference>
<accession>A0A0P0P2Z4</accession>
<dbReference type="InterPro" id="IPR000073">
    <property type="entry name" value="AB_hydrolase_1"/>
</dbReference>
<dbReference type="PANTHER" id="PTHR43433:SF1">
    <property type="entry name" value="BLL5160 PROTEIN"/>
    <property type="match status" value="1"/>
</dbReference>
<organism evidence="3 4">
    <name type="scientific">Caulobacter henricii</name>
    <dbReference type="NCBI Taxonomy" id="69395"/>
    <lineage>
        <taxon>Bacteria</taxon>
        <taxon>Pseudomonadati</taxon>
        <taxon>Pseudomonadota</taxon>
        <taxon>Alphaproteobacteria</taxon>
        <taxon>Caulobacterales</taxon>
        <taxon>Caulobacteraceae</taxon>
        <taxon>Caulobacter</taxon>
    </lineage>
</organism>
<sequence length="341" mass="36784">MDLRSIVFAAVALMGVAPSSIASTAVHPAQQQAAPSTPRTTFITTSDGVRLEVLDYGGQGSPILLASGGGMTAHAFDQFAPRLAARHRVFAFTRRALGQSDTPPQDPGNYTLTRLTRDVVEVLDGLKIEKATLAGWSFGGAEISGVAHHFPERVSALVYLDAAYAYVFYAPGNAAPDASNIEIDLADLRDKLQAARFGSKEDAARIYDEVLAKDLADLATDVRAAAERRRLLSKGLAEGPPAPLSKLMTRHNMEKFPAITGIPILAIFSIPGALLDPTADQRADEALQLKWLNEQIDRYRAAHPAARVLTIDGADHDVFNSHPEIVLREIETLLNRSEASR</sequence>
<evidence type="ECO:0000313" key="3">
    <source>
        <dbReference type="EMBL" id="ALL14647.1"/>
    </source>
</evidence>
<dbReference type="InterPro" id="IPR029058">
    <property type="entry name" value="AB_hydrolase_fold"/>
</dbReference>
<dbReference type="Pfam" id="PF12697">
    <property type="entry name" value="Abhydrolase_6"/>
    <property type="match status" value="1"/>
</dbReference>
<feature type="domain" description="AB hydrolase-1" evidence="2">
    <location>
        <begin position="63"/>
        <end position="327"/>
    </location>
</feature>
<dbReference type="AlphaFoldDB" id="A0A0P0P2Z4"/>
<gene>
    <name evidence="3" type="ORF">AQ619_15515</name>
</gene>
<keyword evidence="1" id="KW-0732">Signal</keyword>
<evidence type="ECO:0000259" key="2">
    <source>
        <dbReference type="Pfam" id="PF12697"/>
    </source>
</evidence>
<dbReference type="STRING" id="69395.AQ619_15515"/>
<dbReference type="PANTHER" id="PTHR43433">
    <property type="entry name" value="HYDROLASE, ALPHA/BETA FOLD FAMILY PROTEIN"/>
    <property type="match status" value="1"/>
</dbReference>
<dbReference type="EMBL" id="CP013002">
    <property type="protein sequence ID" value="ALL14647.1"/>
    <property type="molecule type" value="Genomic_DNA"/>
</dbReference>
<dbReference type="SUPFAM" id="SSF53474">
    <property type="entry name" value="alpha/beta-Hydrolases"/>
    <property type="match status" value="1"/>
</dbReference>
<feature type="signal peptide" evidence="1">
    <location>
        <begin position="1"/>
        <end position="22"/>
    </location>
</feature>
<protein>
    <recommendedName>
        <fullName evidence="2">AB hydrolase-1 domain-containing protein</fullName>
    </recommendedName>
</protein>
<reference evidence="3 4" key="1">
    <citation type="submission" date="2015-10" db="EMBL/GenBank/DDBJ databases">
        <title>Conservation of the essential genome among Caulobacter and Brevundimonas species.</title>
        <authorList>
            <person name="Scott D."/>
            <person name="Ely B."/>
        </authorList>
    </citation>
    <scope>NUCLEOTIDE SEQUENCE [LARGE SCALE GENOMIC DNA]</scope>
    <source>
        <strain evidence="3 4">CB4</strain>
    </source>
</reference>
<dbReference type="KEGG" id="chq:AQ619_15515"/>
<evidence type="ECO:0000313" key="4">
    <source>
        <dbReference type="Proteomes" id="UP000056905"/>
    </source>
</evidence>
<proteinExistence type="predicted"/>
<name>A0A0P0P2Z4_9CAUL</name>
<keyword evidence="4" id="KW-1185">Reference proteome</keyword>